<feature type="domain" description="Protein arginine N-methyltransferase" evidence="7">
    <location>
        <begin position="154"/>
        <end position="319"/>
    </location>
</feature>
<dbReference type="GO" id="GO:0005634">
    <property type="term" value="C:nucleus"/>
    <property type="evidence" value="ECO:0007669"/>
    <property type="project" value="TreeGrafter"/>
</dbReference>
<evidence type="ECO:0000256" key="2">
    <source>
        <dbReference type="ARBA" id="ARBA00022603"/>
    </source>
</evidence>
<evidence type="ECO:0000256" key="4">
    <source>
        <dbReference type="ARBA" id="ARBA00022691"/>
    </source>
</evidence>
<dbReference type="GO" id="GO:0042054">
    <property type="term" value="F:histone methyltransferase activity"/>
    <property type="evidence" value="ECO:0007669"/>
    <property type="project" value="TreeGrafter"/>
</dbReference>
<dbReference type="Gene3D" id="2.70.160.11">
    <property type="entry name" value="Hnrnp arginine n-methyltransferase1"/>
    <property type="match status" value="1"/>
</dbReference>
<dbReference type="EC" id="2.1.1.319" evidence="1"/>
<proteinExistence type="predicted"/>
<dbReference type="GO" id="GO:0032259">
    <property type="term" value="P:methylation"/>
    <property type="evidence" value="ECO:0007669"/>
    <property type="project" value="UniProtKB-KW"/>
</dbReference>
<dbReference type="FunFam" id="3.40.50.150:FF:000003">
    <property type="entry name" value="Blast:Protein arginine N-methyltransferase 1"/>
    <property type="match status" value="1"/>
</dbReference>
<dbReference type="Pfam" id="PF22528">
    <property type="entry name" value="PRMT_C"/>
    <property type="match status" value="1"/>
</dbReference>
<dbReference type="PANTHER" id="PTHR11006">
    <property type="entry name" value="PROTEIN ARGININE N-METHYLTRANSFERASE"/>
    <property type="match status" value="1"/>
</dbReference>
<evidence type="ECO:0000256" key="5">
    <source>
        <dbReference type="ARBA" id="ARBA00049303"/>
    </source>
</evidence>
<keyword evidence="2 6" id="KW-0489">Methyltransferase</keyword>
<dbReference type="AlphaFoldDB" id="A0A0K2UAB2"/>
<dbReference type="SUPFAM" id="SSF53335">
    <property type="entry name" value="S-adenosyl-L-methionine-dependent methyltransferases"/>
    <property type="match status" value="1"/>
</dbReference>
<dbReference type="OrthoDB" id="7848332at2759"/>
<accession>A0A0K2UAB2</accession>
<dbReference type="InterPro" id="IPR055135">
    <property type="entry name" value="PRMT_dom"/>
</dbReference>
<dbReference type="GO" id="GO:0035242">
    <property type="term" value="F:protein-arginine omega-N asymmetric methyltransferase activity"/>
    <property type="evidence" value="ECO:0007669"/>
    <property type="project" value="UniProtKB-EC"/>
</dbReference>
<name>A0A0K2UAB2_LEPSM</name>
<evidence type="ECO:0000256" key="3">
    <source>
        <dbReference type="ARBA" id="ARBA00022679"/>
    </source>
</evidence>
<dbReference type="InterPro" id="IPR029063">
    <property type="entry name" value="SAM-dependent_MTases_sf"/>
</dbReference>
<comment type="catalytic activity">
    <reaction evidence="5">
        <text>L-arginyl-[protein] + S-adenosyl-L-methionine = N(omega)-methyl-L-arginyl-[protein] + S-adenosyl-L-homocysteine + H(+)</text>
        <dbReference type="Rhea" id="RHEA:48100"/>
        <dbReference type="Rhea" id="RHEA-COMP:10532"/>
        <dbReference type="Rhea" id="RHEA-COMP:11990"/>
        <dbReference type="ChEBI" id="CHEBI:15378"/>
        <dbReference type="ChEBI" id="CHEBI:29965"/>
        <dbReference type="ChEBI" id="CHEBI:57856"/>
        <dbReference type="ChEBI" id="CHEBI:59789"/>
        <dbReference type="ChEBI" id="CHEBI:65280"/>
    </reaction>
    <physiologicalReaction direction="left-to-right" evidence="5">
        <dbReference type="Rhea" id="RHEA:48101"/>
    </physiologicalReaction>
</comment>
<organism evidence="8">
    <name type="scientific">Lepeophtheirus salmonis</name>
    <name type="common">Salmon louse</name>
    <name type="synonym">Caligus salmonis</name>
    <dbReference type="NCBI Taxonomy" id="72036"/>
    <lineage>
        <taxon>Eukaryota</taxon>
        <taxon>Metazoa</taxon>
        <taxon>Ecdysozoa</taxon>
        <taxon>Arthropoda</taxon>
        <taxon>Crustacea</taxon>
        <taxon>Multicrustacea</taxon>
        <taxon>Hexanauplia</taxon>
        <taxon>Copepoda</taxon>
        <taxon>Siphonostomatoida</taxon>
        <taxon>Caligidae</taxon>
        <taxon>Lepeophtheirus</taxon>
    </lineage>
</organism>
<protein>
    <recommendedName>
        <fullName evidence="1">type I protein arginine methyltransferase</fullName>
        <ecNumber evidence="1">2.1.1.319</ecNumber>
    </recommendedName>
</protein>
<keyword evidence="3 6" id="KW-0808">Transferase</keyword>
<dbReference type="Pfam" id="PF06325">
    <property type="entry name" value="PrmA"/>
    <property type="match status" value="1"/>
</dbReference>
<dbReference type="Gene3D" id="3.40.50.150">
    <property type="entry name" value="Vaccinia Virus protein VP39"/>
    <property type="match status" value="1"/>
</dbReference>
<evidence type="ECO:0000256" key="6">
    <source>
        <dbReference type="PROSITE-ProRule" id="PRU01015"/>
    </source>
</evidence>
<keyword evidence="4 6" id="KW-0949">S-adenosyl-L-methionine</keyword>
<dbReference type="GO" id="GO:0035241">
    <property type="term" value="F:protein-arginine omega-N monomethyltransferase activity"/>
    <property type="evidence" value="ECO:0007669"/>
    <property type="project" value="TreeGrafter"/>
</dbReference>
<sequence>MTDEDSCNRNYFGSYEDIEIHKLMLEDKPRTEAYRDAILNNASLFKDKVVMDVGAGSGILSLFAAKAGAKRVYAVEASSISDPLKKIVELNGYGGVIQIVAGRAEDVEIPEKVDIMISEWMGFYLFHESMLNSFIKARDKHLDTENDGFVFPSSAILYVAPSSLPLLREAKDYWNDVYGFNMSPMVENVRMKPEIVYIEDSNLLSEPKAVTKLNLNWVSEENVNEISLRELFTLSQDGSFNSVVLWFDVTFDAASTDESITIHSSTLSTGPSSPSTHWKQTIIPLEVNKELKIGDKILFDLFLDQSKENPRQYVIELELLDESNDELHPVPCHCHSYRCDSALTLLNALNGEDDDDSI</sequence>
<evidence type="ECO:0000259" key="7">
    <source>
        <dbReference type="Pfam" id="PF22528"/>
    </source>
</evidence>
<evidence type="ECO:0000256" key="1">
    <source>
        <dbReference type="ARBA" id="ARBA00011925"/>
    </source>
</evidence>
<dbReference type="PROSITE" id="PS51678">
    <property type="entry name" value="SAM_MT_PRMT"/>
    <property type="match status" value="1"/>
</dbReference>
<dbReference type="PANTHER" id="PTHR11006:SF122">
    <property type="entry name" value="ARGININE METHYLTRANSFERASE 8"/>
    <property type="match status" value="1"/>
</dbReference>
<dbReference type="CDD" id="cd02440">
    <property type="entry name" value="AdoMet_MTases"/>
    <property type="match status" value="1"/>
</dbReference>
<dbReference type="InterPro" id="IPR025799">
    <property type="entry name" value="Arg_MeTrfase"/>
</dbReference>
<evidence type="ECO:0000313" key="8">
    <source>
        <dbReference type="EMBL" id="CDW35005.1"/>
    </source>
</evidence>
<reference evidence="8" key="1">
    <citation type="submission" date="2014-05" db="EMBL/GenBank/DDBJ databases">
        <authorList>
            <person name="Chronopoulou M."/>
        </authorList>
    </citation>
    <scope>NUCLEOTIDE SEQUENCE</scope>
    <source>
        <tissue evidence="8">Whole organism</tissue>
    </source>
</reference>
<dbReference type="EMBL" id="HACA01017644">
    <property type="protein sequence ID" value="CDW35005.1"/>
    <property type="molecule type" value="Transcribed_RNA"/>
</dbReference>